<feature type="compositionally biased region" description="Low complexity" evidence="2">
    <location>
        <begin position="117"/>
        <end position="131"/>
    </location>
</feature>
<dbReference type="EMBL" id="UYIG01000068">
    <property type="protein sequence ID" value="VDG27898.1"/>
    <property type="molecule type" value="Genomic_DNA"/>
</dbReference>
<dbReference type="InterPro" id="IPR006343">
    <property type="entry name" value="DnaB/C_C"/>
</dbReference>
<dbReference type="Gene3D" id="1.10.10.630">
    <property type="entry name" value="DnaD domain-like"/>
    <property type="match status" value="1"/>
</dbReference>
<evidence type="ECO:0000313" key="5">
    <source>
        <dbReference type="Proteomes" id="UP000289996"/>
    </source>
</evidence>
<reference evidence="4 5" key="1">
    <citation type="submission" date="2018-11" db="EMBL/GenBank/DDBJ databases">
        <authorList>
            <person name="Wuyts S."/>
        </authorList>
    </citation>
    <scope>NUCLEOTIDE SEQUENCE [LARGE SCALE GENOMIC DNA]</scope>
    <source>
        <strain evidence="4">Lactobacillus mudanjiangensis AMBF249</strain>
    </source>
</reference>
<comment type="similarity">
    <text evidence="1">Belongs to the DnaB/DnaD family.</text>
</comment>
<evidence type="ECO:0000259" key="3">
    <source>
        <dbReference type="Pfam" id="PF07261"/>
    </source>
</evidence>
<evidence type="ECO:0000313" key="4">
    <source>
        <dbReference type="EMBL" id="VDG27898.1"/>
    </source>
</evidence>
<feature type="domain" description="DnaB/C C-terminal" evidence="3">
    <location>
        <begin position="161"/>
        <end position="232"/>
    </location>
</feature>
<protein>
    <recommendedName>
        <fullName evidence="3">DnaB/C C-terminal domain-containing protein</fullName>
    </recommendedName>
</protein>
<gene>
    <name evidence="4" type="ORF">MUDAN_MDHGFNIF_02715</name>
</gene>
<dbReference type="NCBIfam" id="TIGR01446">
    <property type="entry name" value="DnaD_dom"/>
    <property type="match status" value="1"/>
</dbReference>
<evidence type="ECO:0000256" key="2">
    <source>
        <dbReference type="SAM" id="MobiDB-lite"/>
    </source>
</evidence>
<dbReference type="Proteomes" id="UP000289996">
    <property type="component" value="Unassembled WGS sequence"/>
</dbReference>
<feature type="region of interest" description="Disordered" evidence="2">
    <location>
        <begin position="227"/>
        <end position="311"/>
    </location>
</feature>
<keyword evidence="5" id="KW-1185">Reference proteome</keyword>
<accession>A0A660E4M7</accession>
<proteinExistence type="inferred from homology"/>
<dbReference type="Pfam" id="PF07261">
    <property type="entry name" value="DnaB_2"/>
    <property type="match status" value="1"/>
</dbReference>
<feature type="region of interest" description="Disordered" evidence="2">
    <location>
        <begin position="117"/>
        <end position="151"/>
    </location>
</feature>
<feature type="compositionally biased region" description="Polar residues" evidence="2">
    <location>
        <begin position="132"/>
        <end position="151"/>
    </location>
</feature>
<dbReference type="SUPFAM" id="SSF158499">
    <property type="entry name" value="DnaD domain-like"/>
    <property type="match status" value="1"/>
</dbReference>
<organism evidence="4 5">
    <name type="scientific">Lactiplantibacillus mudanjiangensis</name>
    <dbReference type="NCBI Taxonomy" id="1296538"/>
    <lineage>
        <taxon>Bacteria</taxon>
        <taxon>Bacillati</taxon>
        <taxon>Bacillota</taxon>
        <taxon>Bacilli</taxon>
        <taxon>Lactobacillales</taxon>
        <taxon>Lactobacillaceae</taxon>
        <taxon>Lactiplantibacillus</taxon>
    </lineage>
</organism>
<dbReference type="PANTHER" id="PTHR37293">
    <property type="entry name" value="PHAGE REPLICATION PROTEIN-RELATED"/>
    <property type="match status" value="1"/>
</dbReference>
<feature type="compositionally biased region" description="Polar residues" evidence="2">
    <location>
        <begin position="283"/>
        <end position="294"/>
    </location>
</feature>
<dbReference type="AlphaFoldDB" id="A0A660E4M7"/>
<name>A0A660E4M7_9LACO</name>
<evidence type="ECO:0000256" key="1">
    <source>
        <dbReference type="ARBA" id="ARBA00093462"/>
    </source>
</evidence>
<sequence length="325" mass="36384">MNWILQMKAFYDRLESKPLNASAIALWHALMVTNNKAGWSDSFTVASSVLRLKAGLQERNFFKTRNELQQAGLITWDQRKGNQSAIYHINRLYEQLSANNAGNSSYSSSGSSAYSGAGSSSPLNKLNPNSNINQTELGLGSSPSSKNNYINSPVPTRAEVFQTIGNEFNRTLSKFEQEVISHWLDQDHYAGQMILLALRVSVLSQAFSLKYMNKILLRWKQQNITTPSQAETDRQQFVDNHTPTPPKQRGDSAVRIPLFKLGSEEDGEQPSSQSDDKPPHEAQQITPEQAQQVQDFFDNDVNGPLTDEQQRQLDERAAFLQGGGF</sequence>
<dbReference type="OrthoDB" id="1047417at2"/>
<dbReference type="InterPro" id="IPR034829">
    <property type="entry name" value="DnaD-like_sf"/>
</dbReference>
<dbReference type="InterPro" id="IPR053162">
    <property type="entry name" value="DnaD"/>
</dbReference>
<dbReference type="PANTHER" id="PTHR37293:SF6">
    <property type="entry name" value="DNA REPLICATION PROTEIN DNAD"/>
    <property type="match status" value="1"/>
</dbReference>
<dbReference type="RefSeq" id="WP_130851604.1">
    <property type="nucleotide sequence ID" value="NZ_UYIG01000068.1"/>
</dbReference>